<feature type="transmembrane region" description="Helical" evidence="10">
    <location>
        <begin position="78"/>
        <end position="98"/>
    </location>
</feature>
<dbReference type="EMBL" id="LGTC01000001">
    <property type="protein sequence ID" value="KNY25247.1"/>
    <property type="molecule type" value="Genomic_DNA"/>
</dbReference>
<gene>
    <name evidence="13" type="ORF">Bccel_0504</name>
</gene>
<dbReference type="eggNOG" id="COG4585">
    <property type="taxonomic scope" value="Bacteria"/>
</dbReference>
<dbReference type="Pfam" id="PF16927">
    <property type="entry name" value="HisKA_7TM"/>
    <property type="match status" value="1"/>
</dbReference>
<evidence type="ECO:0000259" key="12">
    <source>
        <dbReference type="Pfam" id="PF16927"/>
    </source>
</evidence>
<dbReference type="PATRIC" id="fig|398512.5.peg.524"/>
<sequence>MTSIIQVIISTLCAALSACMIILVFLYGKKVRLAYKYIAALSIFFIHSSGQVIESILTINMTWLYYNNKMHWLNYVQYYKFIAIFFTAPIWLMFVLEFARTTLNSFEKYIMKHLWIFFTIGFAFYIGLITNSWSEVIFYTRPIDGVWFTFFSKPLIIKLTFDFLCHLLSLCIVVKHISIKYRYYRKQAVILNLLSFVPGIINYAYLLSDLYQYTHNFDMTAAVDLITIFLHIIFIKYRFLNMFPIPFTKMMDKVNESIIFIDSEGTISYFNRAFKENFRDFHSLEPDQKASTFIEHLNNETHFSPDKTTIMNALGSIHKDEVMGELVIDSTKKHFSVNIQPLYDKKDLIGKIVTFYDVTDYRNLLSEVSCKNSELEAANNQLKEYAAAVKELAVTKERNRLAGEIHDSVGHTMTILISLLGICSLASKKKDYETVNLKLDEMMKVAIDGHRELKNSVQGIMPNHQGGLSIKQSILSLINDFKITGVKVSISIDGEETVKASAYEKIIRKICREALTNSLRHGKASMVEILLRFTEVNISIFIFDDGIGCKEIKKNIGLQSMEEHILELGGKITFGSDGEHGFNINACIPLL</sequence>
<feature type="transmembrane region" description="Helical" evidence="10">
    <location>
        <begin position="189"/>
        <end position="207"/>
    </location>
</feature>
<dbReference type="GO" id="GO:0016020">
    <property type="term" value="C:membrane"/>
    <property type="evidence" value="ECO:0007669"/>
    <property type="project" value="InterPro"/>
</dbReference>
<dbReference type="AlphaFoldDB" id="A0A0L6JIH1"/>
<keyword evidence="4" id="KW-0808">Transferase</keyword>
<keyword evidence="3" id="KW-0597">Phosphoprotein</keyword>
<dbReference type="STRING" id="398512.Bccel_0504"/>
<evidence type="ECO:0000313" key="13">
    <source>
        <dbReference type="EMBL" id="KNY25247.1"/>
    </source>
</evidence>
<dbReference type="OrthoDB" id="199946at2"/>
<dbReference type="GO" id="GO:0046983">
    <property type="term" value="F:protein dimerization activity"/>
    <property type="evidence" value="ECO:0007669"/>
    <property type="project" value="InterPro"/>
</dbReference>
<comment type="catalytic activity">
    <reaction evidence="1">
        <text>ATP + protein L-histidine = ADP + protein N-phospho-L-histidine.</text>
        <dbReference type="EC" id="2.7.13.3"/>
    </reaction>
</comment>
<keyword evidence="10" id="KW-0812">Transmembrane</keyword>
<feature type="transmembrane region" description="Helical" evidence="10">
    <location>
        <begin position="155"/>
        <end position="177"/>
    </location>
</feature>
<feature type="transmembrane region" description="Helical" evidence="10">
    <location>
        <begin position="6"/>
        <end position="27"/>
    </location>
</feature>
<keyword evidence="10" id="KW-0472">Membrane</keyword>
<dbReference type="CDD" id="cd16917">
    <property type="entry name" value="HATPase_UhpB-NarQ-NarX-like"/>
    <property type="match status" value="1"/>
</dbReference>
<evidence type="ECO:0000259" key="11">
    <source>
        <dbReference type="Pfam" id="PF07730"/>
    </source>
</evidence>
<dbReference type="RefSeq" id="WP_036946544.1">
    <property type="nucleotide sequence ID" value="NZ_KN050763.1"/>
</dbReference>
<evidence type="ECO:0000256" key="9">
    <source>
        <dbReference type="SAM" id="Coils"/>
    </source>
</evidence>
<feature type="domain" description="Signal transduction histidine kinase subgroup 3 dimerisation and phosphoacceptor" evidence="11">
    <location>
        <begin position="397"/>
        <end position="462"/>
    </location>
</feature>
<dbReference type="Gene3D" id="3.30.565.10">
    <property type="entry name" value="Histidine kinase-like ATPase, C-terminal domain"/>
    <property type="match status" value="1"/>
</dbReference>
<evidence type="ECO:0000256" key="7">
    <source>
        <dbReference type="ARBA" id="ARBA00022840"/>
    </source>
</evidence>
<dbReference type="SUPFAM" id="SSF55874">
    <property type="entry name" value="ATPase domain of HSP90 chaperone/DNA topoisomerase II/histidine kinase"/>
    <property type="match status" value="1"/>
</dbReference>
<keyword evidence="6 13" id="KW-0418">Kinase</keyword>
<keyword evidence="8" id="KW-0902">Two-component regulatory system</keyword>
<dbReference type="EC" id="2.7.13.3" evidence="2"/>
<dbReference type="Gene3D" id="1.20.5.1930">
    <property type="match status" value="1"/>
</dbReference>
<evidence type="ECO:0000256" key="4">
    <source>
        <dbReference type="ARBA" id="ARBA00022679"/>
    </source>
</evidence>
<keyword evidence="14" id="KW-1185">Reference proteome</keyword>
<dbReference type="InterPro" id="IPR031621">
    <property type="entry name" value="HisKA_7TM"/>
</dbReference>
<keyword evidence="7" id="KW-0067">ATP-binding</keyword>
<feature type="transmembrane region" description="Helical" evidence="10">
    <location>
        <begin position="110"/>
        <end position="129"/>
    </location>
</feature>
<evidence type="ECO:0000256" key="1">
    <source>
        <dbReference type="ARBA" id="ARBA00000085"/>
    </source>
</evidence>
<evidence type="ECO:0000256" key="6">
    <source>
        <dbReference type="ARBA" id="ARBA00022777"/>
    </source>
</evidence>
<feature type="domain" description="Histidine kinase N-terminal 7TM region" evidence="12">
    <location>
        <begin position="12"/>
        <end position="244"/>
    </location>
</feature>
<accession>A0A0L6JIH1</accession>
<dbReference type="InterPro" id="IPR036890">
    <property type="entry name" value="HATPase_C_sf"/>
</dbReference>
<dbReference type="PANTHER" id="PTHR24421">
    <property type="entry name" value="NITRATE/NITRITE SENSOR PROTEIN NARX-RELATED"/>
    <property type="match status" value="1"/>
</dbReference>
<evidence type="ECO:0000256" key="5">
    <source>
        <dbReference type="ARBA" id="ARBA00022741"/>
    </source>
</evidence>
<reference evidence="14" key="1">
    <citation type="submission" date="2015-07" db="EMBL/GenBank/DDBJ databases">
        <title>Near-Complete Genome Sequence of the Cellulolytic Bacterium Bacteroides (Pseudobacteroides) cellulosolvens ATCC 35603.</title>
        <authorList>
            <person name="Dassa B."/>
            <person name="Utturkar S.M."/>
            <person name="Klingeman D.M."/>
            <person name="Hurt R.A."/>
            <person name="Keller M."/>
            <person name="Xu J."/>
            <person name="Reddy Y.H.K."/>
            <person name="Borovok I."/>
            <person name="Grinberg I.R."/>
            <person name="Lamed R."/>
            <person name="Zhivin O."/>
            <person name="Bayer E.A."/>
            <person name="Brown S.D."/>
        </authorList>
    </citation>
    <scope>NUCLEOTIDE SEQUENCE [LARGE SCALE GENOMIC DNA]</scope>
    <source>
        <strain evidence="14">DSM 2933</strain>
    </source>
</reference>
<dbReference type="Proteomes" id="UP000036923">
    <property type="component" value="Unassembled WGS sequence"/>
</dbReference>
<dbReference type="InterPro" id="IPR011712">
    <property type="entry name" value="Sig_transdc_His_kin_sub3_dim/P"/>
</dbReference>
<keyword evidence="9" id="KW-0175">Coiled coil</keyword>
<name>A0A0L6JIH1_9FIRM</name>
<keyword evidence="10" id="KW-1133">Transmembrane helix</keyword>
<dbReference type="Pfam" id="PF07730">
    <property type="entry name" value="HisKA_3"/>
    <property type="match status" value="1"/>
</dbReference>
<dbReference type="GO" id="GO:0000155">
    <property type="term" value="F:phosphorelay sensor kinase activity"/>
    <property type="evidence" value="ECO:0007669"/>
    <property type="project" value="InterPro"/>
</dbReference>
<evidence type="ECO:0000256" key="3">
    <source>
        <dbReference type="ARBA" id="ARBA00022553"/>
    </source>
</evidence>
<evidence type="ECO:0000313" key="14">
    <source>
        <dbReference type="Proteomes" id="UP000036923"/>
    </source>
</evidence>
<proteinExistence type="predicted"/>
<evidence type="ECO:0000256" key="10">
    <source>
        <dbReference type="SAM" id="Phobius"/>
    </source>
</evidence>
<dbReference type="GO" id="GO:0005524">
    <property type="term" value="F:ATP binding"/>
    <property type="evidence" value="ECO:0007669"/>
    <property type="project" value="UniProtKB-KW"/>
</dbReference>
<dbReference type="PANTHER" id="PTHR24421:SF10">
    <property type="entry name" value="NITRATE_NITRITE SENSOR PROTEIN NARQ"/>
    <property type="match status" value="1"/>
</dbReference>
<comment type="caution">
    <text evidence="13">The sequence shown here is derived from an EMBL/GenBank/DDBJ whole genome shotgun (WGS) entry which is preliminary data.</text>
</comment>
<feature type="transmembrane region" description="Helical" evidence="10">
    <location>
        <begin position="39"/>
        <end position="66"/>
    </location>
</feature>
<organism evidence="13 14">
    <name type="scientific">Pseudobacteroides cellulosolvens ATCC 35603 = DSM 2933</name>
    <dbReference type="NCBI Taxonomy" id="398512"/>
    <lineage>
        <taxon>Bacteria</taxon>
        <taxon>Bacillati</taxon>
        <taxon>Bacillota</taxon>
        <taxon>Clostridia</taxon>
        <taxon>Eubacteriales</taxon>
        <taxon>Oscillospiraceae</taxon>
        <taxon>Pseudobacteroides</taxon>
    </lineage>
</organism>
<feature type="coiled-coil region" evidence="9">
    <location>
        <begin position="361"/>
        <end position="395"/>
    </location>
</feature>
<dbReference type="InterPro" id="IPR050482">
    <property type="entry name" value="Sensor_HK_TwoCompSys"/>
</dbReference>
<evidence type="ECO:0000256" key="2">
    <source>
        <dbReference type="ARBA" id="ARBA00012438"/>
    </source>
</evidence>
<dbReference type="Gene3D" id="3.30.450.20">
    <property type="entry name" value="PAS domain"/>
    <property type="match status" value="1"/>
</dbReference>
<evidence type="ECO:0000256" key="8">
    <source>
        <dbReference type="ARBA" id="ARBA00023012"/>
    </source>
</evidence>
<protein>
    <recommendedName>
        <fullName evidence="2">histidine kinase</fullName>
        <ecNumber evidence="2">2.7.13.3</ecNumber>
    </recommendedName>
</protein>
<keyword evidence="5" id="KW-0547">Nucleotide-binding</keyword>
<feature type="transmembrane region" description="Helical" evidence="10">
    <location>
        <begin position="219"/>
        <end position="240"/>
    </location>
</feature>